<dbReference type="PANTHER" id="PTHR21716:SF69">
    <property type="entry name" value="TRANSPORT PROTEIN YUBA-RELATED"/>
    <property type="match status" value="1"/>
</dbReference>
<accession>A0ABP7W0F7</accession>
<feature type="transmembrane region" description="Helical" evidence="6">
    <location>
        <begin position="36"/>
        <end position="58"/>
    </location>
</feature>
<dbReference type="Proteomes" id="UP001501734">
    <property type="component" value="Unassembled WGS sequence"/>
</dbReference>
<feature type="transmembrane region" description="Helical" evidence="6">
    <location>
        <begin position="209"/>
        <end position="234"/>
    </location>
</feature>
<keyword evidence="3 6" id="KW-0812">Transmembrane</keyword>
<feature type="transmembrane region" description="Helical" evidence="6">
    <location>
        <begin position="310"/>
        <end position="337"/>
    </location>
</feature>
<evidence type="ECO:0000256" key="5">
    <source>
        <dbReference type="ARBA" id="ARBA00023136"/>
    </source>
</evidence>
<protein>
    <submittedName>
        <fullName evidence="7">AI-2E family transporter</fullName>
    </submittedName>
</protein>
<feature type="transmembrane region" description="Helical" evidence="6">
    <location>
        <begin position="267"/>
        <end position="290"/>
    </location>
</feature>
<feature type="transmembrane region" description="Helical" evidence="6">
    <location>
        <begin position="9"/>
        <end position="30"/>
    </location>
</feature>
<organism evidence="7 8">
    <name type="scientific">Amphibacillus indicireducens</name>
    <dbReference type="NCBI Taxonomy" id="1076330"/>
    <lineage>
        <taxon>Bacteria</taxon>
        <taxon>Bacillati</taxon>
        <taxon>Bacillota</taxon>
        <taxon>Bacilli</taxon>
        <taxon>Bacillales</taxon>
        <taxon>Bacillaceae</taxon>
        <taxon>Amphibacillus</taxon>
    </lineage>
</organism>
<evidence type="ECO:0000313" key="7">
    <source>
        <dbReference type="EMBL" id="GAA4078444.1"/>
    </source>
</evidence>
<evidence type="ECO:0000256" key="4">
    <source>
        <dbReference type="ARBA" id="ARBA00022989"/>
    </source>
</evidence>
<dbReference type="EMBL" id="BAABDL010000131">
    <property type="protein sequence ID" value="GAA4078444.1"/>
    <property type="molecule type" value="Genomic_DNA"/>
</dbReference>
<evidence type="ECO:0000313" key="8">
    <source>
        <dbReference type="Proteomes" id="UP001501734"/>
    </source>
</evidence>
<comment type="subcellular location">
    <subcellularLocation>
        <location evidence="1">Membrane</location>
        <topology evidence="1">Multi-pass membrane protein</topology>
    </subcellularLocation>
</comment>
<dbReference type="RefSeq" id="WP_344913460.1">
    <property type="nucleotide sequence ID" value="NZ_BAABDL010000131.1"/>
</dbReference>
<dbReference type="PANTHER" id="PTHR21716">
    <property type="entry name" value="TRANSMEMBRANE PROTEIN"/>
    <property type="match status" value="1"/>
</dbReference>
<name>A0ABP7W0F7_9BACI</name>
<dbReference type="InterPro" id="IPR002549">
    <property type="entry name" value="AI-2E-like"/>
</dbReference>
<dbReference type="Pfam" id="PF01594">
    <property type="entry name" value="AI-2E_transport"/>
    <property type="match status" value="1"/>
</dbReference>
<evidence type="ECO:0000256" key="2">
    <source>
        <dbReference type="ARBA" id="ARBA00009773"/>
    </source>
</evidence>
<evidence type="ECO:0000256" key="3">
    <source>
        <dbReference type="ARBA" id="ARBA00022692"/>
    </source>
</evidence>
<keyword evidence="4 6" id="KW-1133">Transmembrane helix</keyword>
<feature type="transmembrane region" description="Helical" evidence="6">
    <location>
        <begin position="70"/>
        <end position="91"/>
    </location>
</feature>
<feature type="transmembrane region" description="Helical" evidence="6">
    <location>
        <begin position="152"/>
        <end position="177"/>
    </location>
</feature>
<proteinExistence type="inferred from homology"/>
<sequence>MSERKSFRFLLYAVLIFTVIYLISLTAFIFKPIGLLLAAIAVPIVGAGLLFYITNPLVNLLERYKVKRVFGIVIVFLLMIAVGFFSVYFVIPPIQDQFMRLVDTFPQIAAWFEELWVFWQNRQDYIPESLVDSIQNVINNLDTYAEQIVGSLFSFIGSFVSFIFALVMIPFFLFFMLKDGPKFIPFVTSFLSKPKAKSLTTLLTNINDVLASFIQGQLLVSLCVGVMLLIGYWITGLNYALMFAVFGLFMNLIPFIGPWLSAIPAVIVGFFQDPMVGVWTAIVMIIAQQVESSLISPNIMGKVLKLHPLTVITVILAAGAIGGFLGILFAVPAYAVAKTITTHFYHIYTDNHRPAGERNLF</sequence>
<evidence type="ECO:0000256" key="6">
    <source>
        <dbReference type="SAM" id="Phobius"/>
    </source>
</evidence>
<evidence type="ECO:0000256" key="1">
    <source>
        <dbReference type="ARBA" id="ARBA00004141"/>
    </source>
</evidence>
<comment type="similarity">
    <text evidence="2">Belongs to the autoinducer-2 exporter (AI-2E) (TC 2.A.86) family.</text>
</comment>
<keyword evidence="5 6" id="KW-0472">Membrane</keyword>
<keyword evidence="8" id="KW-1185">Reference proteome</keyword>
<feature type="transmembrane region" description="Helical" evidence="6">
    <location>
        <begin position="240"/>
        <end position="260"/>
    </location>
</feature>
<reference evidence="8" key="1">
    <citation type="journal article" date="2019" name="Int. J. Syst. Evol. Microbiol.">
        <title>The Global Catalogue of Microorganisms (GCM) 10K type strain sequencing project: providing services to taxonomists for standard genome sequencing and annotation.</title>
        <authorList>
            <consortium name="The Broad Institute Genomics Platform"/>
            <consortium name="The Broad Institute Genome Sequencing Center for Infectious Disease"/>
            <person name="Wu L."/>
            <person name="Ma J."/>
        </authorList>
    </citation>
    <scope>NUCLEOTIDE SEQUENCE [LARGE SCALE GENOMIC DNA]</scope>
    <source>
        <strain evidence="8">JCM 17250</strain>
    </source>
</reference>
<gene>
    <name evidence="7" type="ORF">GCM10022410_23680</name>
</gene>
<comment type="caution">
    <text evidence="7">The sequence shown here is derived from an EMBL/GenBank/DDBJ whole genome shotgun (WGS) entry which is preliminary data.</text>
</comment>